<comment type="caution">
    <text evidence="2">The sequence shown here is derived from an EMBL/GenBank/DDBJ whole genome shotgun (WGS) entry which is preliminary data.</text>
</comment>
<dbReference type="Proteomes" id="UP000193642">
    <property type="component" value="Unassembled WGS sequence"/>
</dbReference>
<gene>
    <name evidence="2" type="ORF">BCR33DRAFT_109732</name>
</gene>
<dbReference type="EMBL" id="MCGO01000015">
    <property type="protein sequence ID" value="ORY46772.1"/>
    <property type="molecule type" value="Genomic_DNA"/>
</dbReference>
<proteinExistence type="predicted"/>
<keyword evidence="1" id="KW-0472">Membrane</keyword>
<feature type="transmembrane region" description="Helical" evidence="1">
    <location>
        <begin position="53"/>
        <end position="78"/>
    </location>
</feature>
<protein>
    <submittedName>
        <fullName evidence="2">Uncharacterized protein</fullName>
    </submittedName>
</protein>
<name>A0A1Y2CID0_9FUNG</name>
<organism evidence="2 3">
    <name type="scientific">Rhizoclosmatium globosum</name>
    <dbReference type="NCBI Taxonomy" id="329046"/>
    <lineage>
        <taxon>Eukaryota</taxon>
        <taxon>Fungi</taxon>
        <taxon>Fungi incertae sedis</taxon>
        <taxon>Chytridiomycota</taxon>
        <taxon>Chytridiomycota incertae sedis</taxon>
        <taxon>Chytridiomycetes</taxon>
        <taxon>Chytridiales</taxon>
        <taxon>Chytriomycetaceae</taxon>
        <taxon>Rhizoclosmatium</taxon>
    </lineage>
</organism>
<feature type="transmembrane region" description="Helical" evidence="1">
    <location>
        <begin position="125"/>
        <end position="147"/>
    </location>
</feature>
<keyword evidence="1" id="KW-1133">Transmembrane helix</keyword>
<accession>A0A1Y2CID0</accession>
<feature type="transmembrane region" description="Helical" evidence="1">
    <location>
        <begin position="20"/>
        <end position="41"/>
    </location>
</feature>
<feature type="transmembrane region" description="Helical" evidence="1">
    <location>
        <begin position="159"/>
        <end position="183"/>
    </location>
</feature>
<evidence type="ECO:0000313" key="3">
    <source>
        <dbReference type="Proteomes" id="UP000193642"/>
    </source>
</evidence>
<keyword evidence="1" id="KW-0812">Transmembrane</keyword>
<sequence length="207" mass="23213">MSSALLLRNLDVETVFKTVFAINCCCGAITFILLIVLLYQIVMVETYKRDKTLSLVTFSTPLNKIILALTLSLLGYFVTCAVEFVSALSRTFIAVSECCIVHFLFMRSESILERALKQRATVLRIMWKLSPAFFILLPIPDIATLISSEVAEMDSFRKINHIIPIISGTFGTILLTILTYSYVHYLNDSWSAKTALHVIGRSQNMGS</sequence>
<evidence type="ECO:0000313" key="2">
    <source>
        <dbReference type="EMBL" id="ORY46772.1"/>
    </source>
</evidence>
<reference evidence="2 3" key="1">
    <citation type="submission" date="2016-07" db="EMBL/GenBank/DDBJ databases">
        <title>Pervasive Adenine N6-methylation of Active Genes in Fungi.</title>
        <authorList>
            <consortium name="DOE Joint Genome Institute"/>
            <person name="Mondo S.J."/>
            <person name="Dannebaum R.O."/>
            <person name="Kuo R.C."/>
            <person name="Labutti K."/>
            <person name="Haridas S."/>
            <person name="Kuo A."/>
            <person name="Salamov A."/>
            <person name="Ahrendt S.R."/>
            <person name="Lipzen A."/>
            <person name="Sullivan W."/>
            <person name="Andreopoulos W.B."/>
            <person name="Clum A."/>
            <person name="Lindquist E."/>
            <person name="Daum C."/>
            <person name="Ramamoorthy G.K."/>
            <person name="Gryganskyi A."/>
            <person name="Culley D."/>
            <person name="Magnuson J.K."/>
            <person name="James T.Y."/>
            <person name="O'Malley M.A."/>
            <person name="Stajich J.E."/>
            <person name="Spatafora J.W."/>
            <person name="Visel A."/>
            <person name="Grigoriev I.V."/>
        </authorList>
    </citation>
    <scope>NUCLEOTIDE SEQUENCE [LARGE SCALE GENOMIC DNA]</scope>
    <source>
        <strain evidence="2 3">JEL800</strain>
    </source>
</reference>
<keyword evidence="3" id="KW-1185">Reference proteome</keyword>
<evidence type="ECO:0000256" key="1">
    <source>
        <dbReference type="SAM" id="Phobius"/>
    </source>
</evidence>
<dbReference type="AlphaFoldDB" id="A0A1Y2CID0"/>